<evidence type="ECO:0000313" key="2">
    <source>
        <dbReference type="EMBL" id="TDR53148.1"/>
    </source>
</evidence>
<dbReference type="Pfam" id="PF12728">
    <property type="entry name" value="HTH_17"/>
    <property type="match status" value="1"/>
</dbReference>
<name>A0A4R6ZLC9_9LIST</name>
<dbReference type="AlphaFoldDB" id="A0A4R6ZLC9"/>
<dbReference type="InterPro" id="IPR041657">
    <property type="entry name" value="HTH_17"/>
</dbReference>
<organism evidence="2 3">
    <name type="scientific">Listeria rocourtiae</name>
    <dbReference type="NCBI Taxonomy" id="647910"/>
    <lineage>
        <taxon>Bacteria</taxon>
        <taxon>Bacillati</taxon>
        <taxon>Bacillota</taxon>
        <taxon>Bacilli</taxon>
        <taxon>Bacillales</taxon>
        <taxon>Listeriaceae</taxon>
        <taxon>Listeria</taxon>
    </lineage>
</organism>
<dbReference type="RefSeq" id="WP_036071020.1">
    <property type="nucleotide sequence ID" value="NZ_JAARQJ010000006.1"/>
</dbReference>
<accession>A0A4R6ZLC9</accession>
<keyword evidence="3" id="KW-1185">Reference proteome</keyword>
<dbReference type="STRING" id="1265846.PROCOU_08437"/>
<gene>
    <name evidence="2" type="ORF">DFP96_10572</name>
</gene>
<sequence>MKANISKEAKLQFLDDYFVSTKEAVDMLQISKQSFYSLVNRNKIQRVNKSGVVLYFKDEIKERLNSQEDLRYKYRPFDYRK</sequence>
<dbReference type="EMBL" id="SNZK01000005">
    <property type="protein sequence ID" value="TDR53148.1"/>
    <property type="molecule type" value="Genomic_DNA"/>
</dbReference>
<evidence type="ECO:0000259" key="1">
    <source>
        <dbReference type="Pfam" id="PF12728"/>
    </source>
</evidence>
<feature type="domain" description="Helix-turn-helix" evidence="1">
    <location>
        <begin position="19"/>
        <end position="67"/>
    </location>
</feature>
<comment type="caution">
    <text evidence="2">The sequence shown here is derived from an EMBL/GenBank/DDBJ whole genome shotgun (WGS) entry which is preliminary data.</text>
</comment>
<dbReference type="Proteomes" id="UP000295558">
    <property type="component" value="Unassembled WGS sequence"/>
</dbReference>
<proteinExistence type="predicted"/>
<dbReference type="OrthoDB" id="2361756at2"/>
<reference evidence="2 3" key="1">
    <citation type="submission" date="2019-03" db="EMBL/GenBank/DDBJ databases">
        <title>Genomic Encyclopedia of Type Strains, Phase III (KMG-III): the genomes of soil and plant-associated and newly described type strains.</title>
        <authorList>
            <person name="Whitman W."/>
        </authorList>
    </citation>
    <scope>NUCLEOTIDE SEQUENCE [LARGE SCALE GENOMIC DNA]</scope>
    <source>
        <strain evidence="2 3">CECT 7972</strain>
    </source>
</reference>
<evidence type="ECO:0000313" key="3">
    <source>
        <dbReference type="Proteomes" id="UP000295558"/>
    </source>
</evidence>
<protein>
    <submittedName>
        <fullName evidence="2">Helix-turn-helix protein</fullName>
    </submittedName>
</protein>